<evidence type="ECO:0000256" key="11">
    <source>
        <dbReference type="HAMAP-Rule" id="MF_00300"/>
    </source>
</evidence>
<dbReference type="GO" id="GO:0010181">
    <property type="term" value="F:FMN binding"/>
    <property type="evidence" value="ECO:0007669"/>
    <property type="project" value="TreeGrafter"/>
</dbReference>
<feature type="binding site" evidence="11">
    <location>
        <position position="289"/>
    </location>
    <ligand>
        <name>FMN</name>
        <dbReference type="ChEBI" id="CHEBI:58210"/>
    </ligand>
</feature>
<keyword evidence="4 11" id="KW-0028">Amino-acid biosynthesis</keyword>
<dbReference type="InterPro" id="IPR020541">
    <property type="entry name" value="Chorismate_synthase_CS"/>
</dbReference>
<dbReference type="HAMAP" id="MF_00300">
    <property type="entry name" value="Chorismate_synth"/>
    <property type="match status" value="1"/>
</dbReference>
<dbReference type="InterPro" id="IPR035904">
    <property type="entry name" value="Chorismate_synth_AroC_sf"/>
</dbReference>
<comment type="similarity">
    <text evidence="2 11">Belongs to the chorismate synthase family.</text>
</comment>
<keyword evidence="6 11" id="KW-0288">FMN</keyword>
<dbReference type="SUPFAM" id="SSF103263">
    <property type="entry name" value="Chorismate synthase, AroC"/>
    <property type="match status" value="1"/>
</dbReference>
<dbReference type="RefSeq" id="WP_156704112.1">
    <property type="nucleotide sequence ID" value="NZ_CACRUX010000013.1"/>
</dbReference>
<protein>
    <recommendedName>
        <fullName evidence="3 11">Chorismate synthase</fullName>
        <shortName evidence="11">CS</shortName>
        <ecNumber evidence="3 11">4.2.3.5</ecNumber>
    </recommendedName>
    <alternativeName>
        <fullName evidence="11">5-enolpyruvylshikimate-3-phosphate phospholyase</fullName>
    </alternativeName>
</protein>
<dbReference type="PANTHER" id="PTHR21085">
    <property type="entry name" value="CHORISMATE SYNTHASE"/>
    <property type="match status" value="1"/>
</dbReference>
<evidence type="ECO:0000256" key="9">
    <source>
        <dbReference type="ARBA" id="ARBA00023141"/>
    </source>
</evidence>
<organism evidence="12">
    <name type="scientific">Veillonella ratti</name>
    <dbReference type="NCBI Taxonomy" id="103892"/>
    <lineage>
        <taxon>Bacteria</taxon>
        <taxon>Bacillati</taxon>
        <taxon>Bacillota</taxon>
        <taxon>Negativicutes</taxon>
        <taxon>Veillonellales</taxon>
        <taxon>Veillonellaceae</taxon>
        <taxon>Veillonella</taxon>
    </lineage>
</organism>
<dbReference type="GO" id="GO:0009073">
    <property type="term" value="P:aromatic amino acid family biosynthetic process"/>
    <property type="evidence" value="ECO:0007669"/>
    <property type="project" value="UniProtKB-KW"/>
</dbReference>
<dbReference type="EC" id="4.2.3.5" evidence="3 11"/>
<name>A0A6N2Z9T4_9FIRM</name>
<dbReference type="AlphaFoldDB" id="A0A6N2Z9T4"/>
<accession>A0A6N2Z9T4</accession>
<dbReference type="InterPro" id="IPR000453">
    <property type="entry name" value="Chorismate_synth"/>
</dbReference>
<evidence type="ECO:0000256" key="8">
    <source>
        <dbReference type="ARBA" id="ARBA00022857"/>
    </source>
</evidence>
<keyword evidence="8 11" id="KW-0521">NADP</keyword>
<keyword evidence="9 11" id="KW-0057">Aromatic amino acid biosynthesis</keyword>
<comment type="pathway">
    <text evidence="1 11">Metabolic intermediate biosynthesis; chorismate biosynthesis; chorismate from D-erythrose 4-phosphate and phosphoenolpyruvate: step 7/7.</text>
</comment>
<evidence type="ECO:0000256" key="3">
    <source>
        <dbReference type="ARBA" id="ARBA00013036"/>
    </source>
</evidence>
<dbReference type="UniPathway" id="UPA00053">
    <property type="reaction ID" value="UER00090"/>
</dbReference>
<evidence type="ECO:0000256" key="7">
    <source>
        <dbReference type="ARBA" id="ARBA00022827"/>
    </source>
</evidence>
<feature type="binding site" evidence="11">
    <location>
        <begin position="304"/>
        <end position="308"/>
    </location>
    <ligand>
        <name>FMN</name>
        <dbReference type="ChEBI" id="CHEBI:58210"/>
    </ligand>
</feature>
<reference evidence="12" key="1">
    <citation type="submission" date="2019-11" db="EMBL/GenBank/DDBJ databases">
        <authorList>
            <person name="Feng L."/>
        </authorList>
    </citation>
    <scope>NUCLEOTIDE SEQUENCE</scope>
    <source>
        <strain evidence="12">VrattiLFYP33</strain>
    </source>
</reference>
<dbReference type="PIRSF" id="PIRSF001456">
    <property type="entry name" value="Chorismate_synth"/>
    <property type="match status" value="1"/>
</dbReference>
<dbReference type="EMBL" id="CACRUX010000013">
    <property type="protein sequence ID" value="VYT76074.1"/>
    <property type="molecule type" value="Genomic_DNA"/>
</dbReference>
<comment type="subunit">
    <text evidence="11">Homotetramer.</text>
</comment>
<keyword evidence="5 11" id="KW-0285">Flavoprotein</keyword>
<evidence type="ECO:0000256" key="1">
    <source>
        <dbReference type="ARBA" id="ARBA00005044"/>
    </source>
</evidence>
<proteinExistence type="inferred from homology"/>
<evidence type="ECO:0000256" key="2">
    <source>
        <dbReference type="ARBA" id="ARBA00008014"/>
    </source>
</evidence>
<dbReference type="PROSITE" id="PS00789">
    <property type="entry name" value="CHORISMATE_SYNTHASE_3"/>
    <property type="match status" value="1"/>
</dbReference>
<keyword evidence="7 11" id="KW-0274">FAD</keyword>
<dbReference type="NCBIfam" id="TIGR00033">
    <property type="entry name" value="aroC"/>
    <property type="match status" value="1"/>
</dbReference>
<gene>
    <name evidence="11 12" type="primary">aroC</name>
    <name evidence="12" type="ORF">VRLFYP33_00464</name>
</gene>
<dbReference type="Gene3D" id="3.60.150.10">
    <property type="entry name" value="Chorismate synthase AroC"/>
    <property type="match status" value="1"/>
</dbReference>
<dbReference type="GO" id="GO:0009423">
    <property type="term" value="P:chorismate biosynthetic process"/>
    <property type="evidence" value="ECO:0007669"/>
    <property type="project" value="UniProtKB-UniRule"/>
</dbReference>
<comment type="function">
    <text evidence="11">Catalyzes the anti-1,4-elimination of the C-3 phosphate and the C-6 proR hydrogen from 5-enolpyruvylshikimate-3-phosphate (EPSP) to yield chorismate, which is the branch point compound that serves as the starting substrate for the three terminal pathways of aromatic amino acid biosynthesis. This reaction introduces a second double bond into the aromatic ring system.</text>
</comment>
<evidence type="ECO:0000313" key="12">
    <source>
        <dbReference type="EMBL" id="VYT76074.1"/>
    </source>
</evidence>
<evidence type="ECO:0000256" key="4">
    <source>
        <dbReference type="ARBA" id="ARBA00022605"/>
    </source>
</evidence>
<dbReference type="CDD" id="cd07304">
    <property type="entry name" value="Chorismate_synthase"/>
    <property type="match status" value="1"/>
</dbReference>
<comment type="cofactor">
    <cofactor evidence="11">
        <name>FMNH2</name>
        <dbReference type="ChEBI" id="CHEBI:57618"/>
    </cofactor>
    <text evidence="11">Reduced FMN (FMNH(2)).</text>
</comment>
<feature type="binding site" evidence="11">
    <location>
        <position position="47"/>
    </location>
    <ligand>
        <name>NADP(+)</name>
        <dbReference type="ChEBI" id="CHEBI:58349"/>
    </ligand>
</feature>
<dbReference type="Pfam" id="PF01264">
    <property type="entry name" value="Chorismate_synt"/>
    <property type="match status" value="1"/>
</dbReference>
<feature type="binding site" evidence="11">
    <location>
        <position position="331"/>
    </location>
    <ligand>
        <name>FMN</name>
        <dbReference type="ChEBI" id="CHEBI:58210"/>
    </ligand>
</feature>
<comment type="catalytic activity">
    <reaction evidence="11">
        <text>5-O-(1-carboxyvinyl)-3-phosphoshikimate = chorismate + phosphate</text>
        <dbReference type="Rhea" id="RHEA:21020"/>
        <dbReference type="ChEBI" id="CHEBI:29748"/>
        <dbReference type="ChEBI" id="CHEBI:43474"/>
        <dbReference type="ChEBI" id="CHEBI:57701"/>
        <dbReference type="EC" id="4.2.3.5"/>
    </reaction>
</comment>
<evidence type="ECO:0000256" key="5">
    <source>
        <dbReference type="ARBA" id="ARBA00022630"/>
    </source>
</evidence>
<evidence type="ECO:0000256" key="6">
    <source>
        <dbReference type="ARBA" id="ARBA00022643"/>
    </source>
</evidence>
<dbReference type="NCBIfam" id="NF003793">
    <property type="entry name" value="PRK05382.1"/>
    <property type="match status" value="1"/>
</dbReference>
<feature type="binding site" evidence="11">
    <location>
        <begin position="125"/>
        <end position="127"/>
    </location>
    <ligand>
        <name>FMN</name>
        <dbReference type="ChEBI" id="CHEBI:58210"/>
    </ligand>
</feature>
<dbReference type="GO" id="GO:0008652">
    <property type="term" value="P:amino acid biosynthetic process"/>
    <property type="evidence" value="ECO:0007669"/>
    <property type="project" value="UniProtKB-KW"/>
</dbReference>
<sequence>MSSSFGKNLTISVFGASHGKAIGAVVDGLPCGVTVDEAALARFMKRRAPGQSLITTQRKEADQPVFLSGLVEGQLSGSPLAFYIENTNQHSKDYNNLRDIPRPSHADYTARMRYGEKVDMRGGGHFSGRLTAPLCCAGGIALQILKQKGIEIGAHLKQIGSVQDTTMSFTEPDMAALQKVSHETVAMVSSQARLKAITYIDELRQEGDSTGGIIELFATGLPAGLGNPNFDGIENRLSRALFGIPGVKGVAFGSGFDGCLDRGSNQNDPFRLENGKVRTLNNNSGGIQGGITNGMPLVLKVGMKPTASIAKVQPSFSYEAAANTDLQIKGRHDPCIAVRAVPVVEAVTALVLLDFLLDNTIKLD</sequence>
<comment type="caution">
    <text evidence="11">Lacks conserved residue(s) required for the propagation of feature annotation.</text>
</comment>
<evidence type="ECO:0000256" key="10">
    <source>
        <dbReference type="ARBA" id="ARBA00023239"/>
    </source>
</evidence>
<dbReference type="GO" id="GO:0005829">
    <property type="term" value="C:cytosol"/>
    <property type="evidence" value="ECO:0007669"/>
    <property type="project" value="TreeGrafter"/>
</dbReference>
<dbReference type="PANTHER" id="PTHR21085:SF0">
    <property type="entry name" value="CHORISMATE SYNTHASE"/>
    <property type="match status" value="1"/>
</dbReference>
<dbReference type="GO" id="GO:0004107">
    <property type="term" value="F:chorismate synthase activity"/>
    <property type="evidence" value="ECO:0007669"/>
    <property type="project" value="UniProtKB-UniRule"/>
</dbReference>
<keyword evidence="10 11" id="KW-0456">Lyase</keyword>